<dbReference type="GO" id="GO:0046306">
    <property type="term" value="P:alkanesulfonate catabolic process"/>
    <property type="evidence" value="ECO:0007669"/>
    <property type="project" value="TreeGrafter"/>
</dbReference>
<dbReference type="InterPro" id="IPR050172">
    <property type="entry name" value="SsuD_RutA_monooxygenase"/>
</dbReference>
<evidence type="ECO:0000256" key="4">
    <source>
        <dbReference type="ARBA" id="ARBA00023033"/>
    </source>
</evidence>
<dbReference type="GO" id="GO:0008726">
    <property type="term" value="F:alkanesulfonate monooxygenase activity"/>
    <property type="evidence" value="ECO:0007669"/>
    <property type="project" value="TreeGrafter"/>
</dbReference>
<dbReference type="InterPro" id="IPR036661">
    <property type="entry name" value="Luciferase-like_sf"/>
</dbReference>
<feature type="region of interest" description="Disordered" evidence="5">
    <location>
        <begin position="274"/>
        <end position="296"/>
    </location>
</feature>
<proteinExistence type="predicted"/>
<dbReference type="SUPFAM" id="SSF51679">
    <property type="entry name" value="Bacterial luciferase-like"/>
    <property type="match status" value="1"/>
</dbReference>
<keyword evidence="4 7" id="KW-0503">Monooxygenase</keyword>
<evidence type="ECO:0000256" key="1">
    <source>
        <dbReference type="ARBA" id="ARBA00022630"/>
    </source>
</evidence>
<organism evidence="7 8">
    <name type="scientific">Sphingomonas psychrotolerans</name>
    <dbReference type="NCBI Taxonomy" id="1327635"/>
    <lineage>
        <taxon>Bacteria</taxon>
        <taxon>Pseudomonadati</taxon>
        <taxon>Pseudomonadota</taxon>
        <taxon>Alphaproteobacteria</taxon>
        <taxon>Sphingomonadales</taxon>
        <taxon>Sphingomonadaceae</taxon>
        <taxon>Sphingomonas</taxon>
    </lineage>
</organism>
<dbReference type="Proteomes" id="UP000229081">
    <property type="component" value="Chromosome"/>
</dbReference>
<evidence type="ECO:0000313" key="8">
    <source>
        <dbReference type="Proteomes" id="UP000229081"/>
    </source>
</evidence>
<dbReference type="InterPro" id="IPR011251">
    <property type="entry name" value="Luciferase-like_dom"/>
</dbReference>
<dbReference type="OrthoDB" id="9814695at2"/>
<dbReference type="PANTHER" id="PTHR42847">
    <property type="entry name" value="ALKANESULFONATE MONOOXYGENASE"/>
    <property type="match status" value="1"/>
</dbReference>
<evidence type="ECO:0000313" key="7">
    <source>
        <dbReference type="EMBL" id="ATY31542.1"/>
    </source>
</evidence>
<keyword evidence="3" id="KW-0560">Oxidoreductase</keyword>
<protein>
    <submittedName>
        <fullName evidence="7">Alkanesulfonate monooxygenase</fullName>
    </submittedName>
</protein>
<dbReference type="Pfam" id="PF00296">
    <property type="entry name" value="Bac_luciferase"/>
    <property type="match status" value="1"/>
</dbReference>
<accession>A0A2K8MCB4</accession>
<dbReference type="KEGG" id="sphc:CVN68_05755"/>
<evidence type="ECO:0000256" key="5">
    <source>
        <dbReference type="SAM" id="MobiDB-lite"/>
    </source>
</evidence>
<dbReference type="EMBL" id="CP024923">
    <property type="protein sequence ID" value="ATY31542.1"/>
    <property type="molecule type" value="Genomic_DNA"/>
</dbReference>
<dbReference type="Gene3D" id="3.20.20.30">
    <property type="entry name" value="Luciferase-like domain"/>
    <property type="match status" value="1"/>
</dbReference>
<evidence type="ECO:0000256" key="2">
    <source>
        <dbReference type="ARBA" id="ARBA00022643"/>
    </source>
</evidence>
<keyword evidence="1" id="KW-0285">Flavoprotein</keyword>
<evidence type="ECO:0000259" key="6">
    <source>
        <dbReference type="Pfam" id="PF00296"/>
    </source>
</evidence>
<feature type="domain" description="Luciferase-like" evidence="6">
    <location>
        <begin position="52"/>
        <end position="349"/>
    </location>
</feature>
<dbReference type="AlphaFoldDB" id="A0A2K8MCB4"/>
<keyword evidence="2" id="KW-0288">FMN</keyword>
<reference evidence="7 8" key="1">
    <citation type="submission" date="2017-11" db="EMBL/GenBank/DDBJ databases">
        <title>Complete genome sequence of Sphingomonas sp. Strain Cra20, a psychrotolerant potential plant growth promoting rhizobacteria.</title>
        <authorList>
            <person name="Luo Y."/>
        </authorList>
    </citation>
    <scope>NUCLEOTIDE SEQUENCE [LARGE SCALE GENOMIC DNA]</scope>
    <source>
        <strain evidence="7 8">Cra20</strain>
    </source>
</reference>
<sequence length="385" mass="42163">MTIDFYWRLPSHGCHGSLRDTAYDRGDWSPTGTRNIAPGLDRNGADDGFRYVDHLGAIAKAAESVGFIGGLIPSFPNTDDPWVISPLLARETKAFRFMIAFQPGFLNPVHAARMSASLQRATGGRTVFNIITGGGGPSQLWWGDSFSHDDRYGRTTEFLDVFKGVWGGEGFSYDGRFYQVRDGGLSPLLAREEIPEIWFSGSSDAALQSAAKHADYYLSWLEPFDQLTDKFARVKERTAALGGEQKCAVRVDLVARPTEEEAWAEVRAGFESLSPERRRQARGGPTDSVGAARQQALKPSEATRYDELIVAPNLWGGFSLLRGGPALGIVGSYEQCAARLEELITRGTDAFILAGTPHLEEAYRVGEEVLPLLGRRESGVLQAAE</sequence>
<name>A0A2K8MCB4_9SPHN</name>
<dbReference type="PANTHER" id="PTHR42847:SF4">
    <property type="entry name" value="ALKANESULFONATE MONOOXYGENASE-RELATED"/>
    <property type="match status" value="1"/>
</dbReference>
<keyword evidence="8" id="KW-1185">Reference proteome</keyword>
<dbReference type="RefSeq" id="WP_100281351.1">
    <property type="nucleotide sequence ID" value="NZ_CP024923.1"/>
</dbReference>
<evidence type="ECO:0000256" key="3">
    <source>
        <dbReference type="ARBA" id="ARBA00023002"/>
    </source>
</evidence>
<gene>
    <name evidence="7" type="ORF">CVN68_05755</name>
</gene>